<reference evidence="1 2" key="1">
    <citation type="journal article" date="2018" name="Front. Plant Sci.">
        <title>Red Clover (Trifolium pratense) and Zigzag Clover (T. medium) - A Picture of Genomic Similarities and Differences.</title>
        <authorList>
            <person name="Dluhosova J."/>
            <person name="Istvanek J."/>
            <person name="Nedelnik J."/>
            <person name="Repkova J."/>
        </authorList>
    </citation>
    <scope>NUCLEOTIDE SEQUENCE [LARGE SCALE GENOMIC DNA]</scope>
    <source>
        <strain evidence="2">cv. 10/8</strain>
        <tissue evidence="1">Leaf</tissue>
    </source>
</reference>
<keyword evidence="2" id="KW-1185">Reference proteome</keyword>
<sequence>MSLVEYRTILRYRIMILLLPKDEVCPVCCKACLDTIGEHGVHCRELPDFKYRHDLVRDVFFDIFRRTGISVKKKAL</sequence>
<dbReference type="EMBL" id="LXQA010538914">
    <property type="protein sequence ID" value="MCI58017.1"/>
    <property type="molecule type" value="Genomic_DNA"/>
</dbReference>
<dbReference type="AlphaFoldDB" id="A0A392TC60"/>
<name>A0A392TC60_9FABA</name>
<evidence type="ECO:0000313" key="1">
    <source>
        <dbReference type="EMBL" id="MCI58017.1"/>
    </source>
</evidence>
<evidence type="ECO:0000313" key="2">
    <source>
        <dbReference type="Proteomes" id="UP000265520"/>
    </source>
</evidence>
<accession>A0A392TC60</accession>
<protein>
    <submittedName>
        <fullName evidence="1">Auxilin-like protein</fullName>
    </submittedName>
</protein>
<dbReference type="PANTHER" id="PTHR48462:SF1">
    <property type="entry name" value="PROTEIN, PUTATIVE-RELATED"/>
    <property type="match status" value="1"/>
</dbReference>
<proteinExistence type="predicted"/>
<organism evidence="1 2">
    <name type="scientific">Trifolium medium</name>
    <dbReference type="NCBI Taxonomy" id="97028"/>
    <lineage>
        <taxon>Eukaryota</taxon>
        <taxon>Viridiplantae</taxon>
        <taxon>Streptophyta</taxon>
        <taxon>Embryophyta</taxon>
        <taxon>Tracheophyta</taxon>
        <taxon>Spermatophyta</taxon>
        <taxon>Magnoliopsida</taxon>
        <taxon>eudicotyledons</taxon>
        <taxon>Gunneridae</taxon>
        <taxon>Pentapetalae</taxon>
        <taxon>rosids</taxon>
        <taxon>fabids</taxon>
        <taxon>Fabales</taxon>
        <taxon>Fabaceae</taxon>
        <taxon>Papilionoideae</taxon>
        <taxon>50 kb inversion clade</taxon>
        <taxon>NPAAA clade</taxon>
        <taxon>Hologalegina</taxon>
        <taxon>IRL clade</taxon>
        <taxon>Trifolieae</taxon>
        <taxon>Trifolium</taxon>
    </lineage>
</organism>
<comment type="caution">
    <text evidence="1">The sequence shown here is derived from an EMBL/GenBank/DDBJ whole genome shotgun (WGS) entry which is preliminary data.</text>
</comment>
<dbReference type="PANTHER" id="PTHR48462">
    <property type="entry name" value="PROTEIN, PUTATIVE-RELATED"/>
    <property type="match status" value="1"/>
</dbReference>
<dbReference type="Proteomes" id="UP000265520">
    <property type="component" value="Unassembled WGS sequence"/>
</dbReference>
<feature type="non-terminal residue" evidence="1">
    <location>
        <position position="76"/>
    </location>
</feature>